<evidence type="ECO:0000256" key="2">
    <source>
        <dbReference type="PROSITE-ProRule" id="PRU00335"/>
    </source>
</evidence>
<dbReference type="PANTHER" id="PTHR43479">
    <property type="entry name" value="ACREF/ENVCD OPERON REPRESSOR-RELATED"/>
    <property type="match status" value="1"/>
</dbReference>
<dbReference type="InterPro" id="IPR050624">
    <property type="entry name" value="HTH-type_Tx_Regulator"/>
</dbReference>
<protein>
    <submittedName>
        <fullName evidence="4">TetR/AcrR family transcriptional regulator</fullName>
    </submittedName>
</protein>
<sequence>MGTTKQEIVLSAGKLFALRGFPDVSIQDIADDCRIAKGSVYKYFPSKEDLFNEVFEQIYDRYFDEAERIRRLPGLTEREHFVKQLVFRFQYFLNHRRILVEYQDLPIRQDAKFMPLRLRIRGRLMNWHQACLLSVYGEQLRPYVWDLVFLYKAMLKEYLYWLAREQEQLSIERTAEYILKRLDGLSAQLIAEAEQPLLTAASFERYLHWGREGEPPDREQWIGALLDKLAESVNEVAVGDIQRGELRELASIVREEALKEQRSHPLLLALLSYLEREEALRSPAAQLRHALML</sequence>
<keyword evidence="5" id="KW-1185">Reference proteome</keyword>
<accession>A0A7X0VTX5</accession>
<dbReference type="PRINTS" id="PR00455">
    <property type="entry name" value="HTHTETR"/>
</dbReference>
<keyword evidence="1 2" id="KW-0238">DNA-binding</keyword>
<evidence type="ECO:0000256" key="1">
    <source>
        <dbReference type="ARBA" id="ARBA00023125"/>
    </source>
</evidence>
<dbReference type="GO" id="GO:0003677">
    <property type="term" value="F:DNA binding"/>
    <property type="evidence" value="ECO:0007669"/>
    <property type="project" value="UniProtKB-UniRule"/>
</dbReference>
<name>A0A7X0VTX5_9BACL</name>
<dbReference type="InterPro" id="IPR001647">
    <property type="entry name" value="HTH_TetR"/>
</dbReference>
<proteinExistence type="predicted"/>
<dbReference type="Gene3D" id="1.10.357.10">
    <property type="entry name" value="Tetracycline Repressor, domain 2"/>
    <property type="match status" value="1"/>
</dbReference>
<evidence type="ECO:0000313" key="4">
    <source>
        <dbReference type="EMBL" id="MBB6730416.1"/>
    </source>
</evidence>
<dbReference type="InterPro" id="IPR023772">
    <property type="entry name" value="DNA-bd_HTH_TetR-type_CS"/>
</dbReference>
<dbReference type="SUPFAM" id="SSF46689">
    <property type="entry name" value="Homeodomain-like"/>
    <property type="match status" value="1"/>
</dbReference>
<dbReference type="PROSITE" id="PS01081">
    <property type="entry name" value="HTH_TETR_1"/>
    <property type="match status" value="1"/>
</dbReference>
<dbReference type="PANTHER" id="PTHR43479:SF22">
    <property type="entry name" value="TRANSCRIPTIONAL REGULATOR, TETR FAMILY"/>
    <property type="match status" value="1"/>
</dbReference>
<dbReference type="Proteomes" id="UP000564644">
    <property type="component" value="Unassembled WGS sequence"/>
</dbReference>
<dbReference type="PROSITE" id="PS50977">
    <property type="entry name" value="HTH_TETR_2"/>
    <property type="match status" value="1"/>
</dbReference>
<dbReference type="InterPro" id="IPR009057">
    <property type="entry name" value="Homeodomain-like_sf"/>
</dbReference>
<gene>
    <name evidence="4" type="ORF">H7C18_05835</name>
</gene>
<dbReference type="EMBL" id="JACJVO010000007">
    <property type="protein sequence ID" value="MBB6730416.1"/>
    <property type="molecule type" value="Genomic_DNA"/>
</dbReference>
<dbReference type="RefSeq" id="WP_185128085.1">
    <property type="nucleotide sequence ID" value="NZ_JACJVO010000007.1"/>
</dbReference>
<evidence type="ECO:0000313" key="5">
    <source>
        <dbReference type="Proteomes" id="UP000564644"/>
    </source>
</evidence>
<dbReference type="Pfam" id="PF00440">
    <property type="entry name" value="TetR_N"/>
    <property type="match status" value="1"/>
</dbReference>
<feature type="domain" description="HTH tetR-type" evidence="3">
    <location>
        <begin position="2"/>
        <end position="62"/>
    </location>
</feature>
<dbReference type="AlphaFoldDB" id="A0A7X0VTX5"/>
<evidence type="ECO:0000259" key="3">
    <source>
        <dbReference type="PROSITE" id="PS50977"/>
    </source>
</evidence>
<comment type="caution">
    <text evidence="4">The sequence shown here is derived from an EMBL/GenBank/DDBJ whole genome shotgun (WGS) entry which is preliminary data.</text>
</comment>
<reference evidence="4 5" key="1">
    <citation type="submission" date="2020-08" db="EMBL/GenBank/DDBJ databases">
        <title>Cohnella phylogeny.</title>
        <authorList>
            <person name="Dunlap C."/>
        </authorList>
    </citation>
    <scope>NUCLEOTIDE SEQUENCE [LARGE SCALE GENOMIC DNA]</scope>
    <source>
        <strain evidence="4 5">CBP 2801</strain>
    </source>
</reference>
<organism evidence="4 5">
    <name type="scientific">Cohnella zeiphila</name>
    <dbReference type="NCBI Taxonomy" id="2761120"/>
    <lineage>
        <taxon>Bacteria</taxon>
        <taxon>Bacillati</taxon>
        <taxon>Bacillota</taxon>
        <taxon>Bacilli</taxon>
        <taxon>Bacillales</taxon>
        <taxon>Paenibacillaceae</taxon>
        <taxon>Cohnella</taxon>
    </lineage>
</organism>
<feature type="DNA-binding region" description="H-T-H motif" evidence="2">
    <location>
        <begin position="25"/>
        <end position="44"/>
    </location>
</feature>